<keyword evidence="2" id="KW-1185">Reference proteome</keyword>
<evidence type="ECO:0000313" key="1">
    <source>
        <dbReference type="EMBL" id="CAG8792008.1"/>
    </source>
</evidence>
<dbReference type="EMBL" id="CAJVPW010070106">
    <property type="protein sequence ID" value="CAG8792008.1"/>
    <property type="molecule type" value="Genomic_DNA"/>
</dbReference>
<evidence type="ECO:0000313" key="2">
    <source>
        <dbReference type="Proteomes" id="UP000789366"/>
    </source>
</evidence>
<feature type="non-terminal residue" evidence="1">
    <location>
        <position position="1"/>
    </location>
</feature>
<gene>
    <name evidence="1" type="ORF">SPELUC_LOCUS17317</name>
</gene>
<accession>A0ACA9RHH6</accession>
<dbReference type="Proteomes" id="UP000789366">
    <property type="component" value="Unassembled WGS sequence"/>
</dbReference>
<protein>
    <submittedName>
        <fullName evidence="1">7427_t:CDS:1</fullName>
    </submittedName>
</protein>
<reference evidence="1" key="1">
    <citation type="submission" date="2021-06" db="EMBL/GenBank/DDBJ databases">
        <authorList>
            <person name="Kallberg Y."/>
            <person name="Tangrot J."/>
            <person name="Rosling A."/>
        </authorList>
    </citation>
    <scope>NUCLEOTIDE SEQUENCE</scope>
    <source>
        <strain evidence="1">28 12/20/2015</strain>
    </source>
</reference>
<feature type="non-terminal residue" evidence="1">
    <location>
        <position position="107"/>
    </location>
</feature>
<comment type="caution">
    <text evidence="1">The sequence shown here is derived from an EMBL/GenBank/DDBJ whole genome shotgun (WGS) entry which is preliminary data.</text>
</comment>
<proteinExistence type="predicted"/>
<organism evidence="1 2">
    <name type="scientific">Cetraspora pellucida</name>
    <dbReference type="NCBI Taxonomy" id="1433469"/>
    <lineage>
        <taxon>Eukaryota</taxon>
        <taxon>Fungi</taxon>
        <taxon>Fungi incertae sedis</taxon>
        <taxon>Mucoromycota</taxon>
        <taxon>Glomeromycotina</taxon>
        <taxon>Glomeromycetes</taxon>
        <taxon>Diversisporales</taxon>
        <taxon>Gigasporaceae</taxon>
        <taxon>Cetraspora</taxon>
    </lineage>
</organism>
<sequence>RNSTFLTSLIDYTKKKIETILTNNHIETVNYWAEKILHHLTHYLYHEILLLNKISNQKLIDRLNLKEKANEENILIKSISLKTDEILTNLDIEFFQNDTIEEKIDKI</sequence>
<name>A0ACA9RHH6_9GLOM</name>